<keyword evidence="3" id="KW-1185">Reference proteome</keyword>
<reference evidence="2" key="1">
    <citation type="submission" date="2021-12" db="EMBL/GenBank/DDBJ databases">
        <authorList>
            <person name="Li Y."/>
        </authorList>
    </citation>
    <scope>NUCLEOTIDE SEQUENCE</scope>
    <source>
        <strain evidence="2">DKSPLA3</strain>
    </source>
</reference>
<proteinExistence type="predicted"/>
<dbReference type="AlphaFoldDB" id="A0A9X1NUU9"/>
<dbReference type="Proteomes" id="UP001139089">
    <property type="component" value="Unassembled WGS sequence"/>
</dbReference>
<dbReference type="PANTHER" id="PTHR13343">
    <property type="entry name" value="CREG1 PROTEIN"/>
    <property type="match status" value="1"/>
</dbReference>
<sequence length="246" mass="27243">MAEKPHVLRETDDAARKLARLVLREQRSAAMAVLEPGCDGFPFVSRILLGFDIDGTPVILASRLATHTQALLADVRCSLLAGRTGKGDPLAHPRITVQCEAEPVSQTDARHARLRSRFLRRHPKAQLYIDFPDFLFFRLTPRRASFNAGFGQAYALEGNDLLIASQAREEIATAEPLLLDELRSNADAVTYRIGDDPEPVTPGWQVTGIDAEGVDLALGDAVRRVSFPRQVENVADLRAMFVKLYR</sequence>
<dbReference type="InterPro" id="IPR012349">
    <property type="entry name" value="Split_barrel_FMN-bd"/>
</dbReference>
<protein>
    <submittedName>
        <fullName evidence="2">HugZ family protein</fullName>
    </submittedName>
</protein>
<dbReference type="InterPro" id="IPR037119">
    <property type="entry name" value="Haem_oxidase_HugZ-like_sf"/>
</dbReference>
<dbReference type="Pfam" id="PF13883">
    <property type="entry name" value="CREG_beta-barrel"/>
    <property type="match status" value="1"/>
</dbReference>
<comment type="caution">
    <text evidence="2">The sequence shown here is derived from an EMBL/GenBank/DDBJ whole genome shotgun (WGS) entry which is preliminary data.</text>
</comment>
<evidence type="ECO:0000313" key="3">
    <source>
        <dbReference type="Proteomes" id="UP001139089"/>
    </source>
</evidence>
<dbReference type="EMBL" id="JAJOZR010000017">
    <property type="protein sequence ID" value="MCD7111517.1"/>
    <property type="molecule type" value="Genomic_DNA"/>
</dbReference>
<name>A0A9X1NUU9_9HYPH</name>
<evidence type="ECO:0000313" key="2">
    <source>
        <dbReference type="EMBL" id="MCD7111517.1"/>
    </source>
</evidence>
<accession>A0A9X1NUU9</accession>
<gene>
    <name evidence="2" type="ORF">LRX75_20995</name>
</gene>
<dbReference type="SUPFAM" id="SSF50475">
    <property type="entry name" value="FMN-binding split barrel"/>
    <property type="match status" value="1"/>
</dbReference>
<dbReference type="GO" id="GO:0005737">
    <property type="term" value="C:cytoplasm"/>
    <property type="evidence" value="ECO:0007669"/>
    <property type="project" value="UniProtKB-ARBA"/>
</dbReference>
<dbReference type="RefSeq" id="WP_231816601.1">
    <property type="nucleotide sequence ID" value="NZ_JAJOZR010000017.1"/>
</dbReference>
<evidence type="ECO:0000259" key="1">
    <source>
        <dbReference type="Pfam" id="PF13883"/>
    </source>
</evidence>
<feature type="domain" description="CREG-like beta-barrel" evidence="1">
    <location>
        <begin position="14"/>
        <end position="154"/>
    </location>
</feature>
<dbReference type="InterPro" id="IPR055343">
    <property type="entry name" value="CREG_beta-barrel"/>
</dbReference>
<dbReference type="PANTHER" id="PTHR13343:SF17">
    <property type="entry name" value="CELLULAR REPRESSOR OF E1A-STIMULATED GENES, ISOFORM A"/>
    <property type="match status" value="1"/>
</dbReference>
<dbReference type="Gene3D" id="2.30.110.10">
    <property type="entry name" value="Electron Transport, Fmn-binding Protein, Chain A"/>
    <property type="match status" value="1"/>
</dbReference>
<dbReference type="Gene3D" id="3.20.180.10">
    <property type="entry name" value="PNP-oxidase-like"/>
    <property type="match status" value="1"/>
</dbReference>
<organism evidence="2 3">
    <name type="scientific">Rhizobium quercicola</name>
    <dbReference type="NCBI Taxonomy" id="2901226"/>
    <lineage>
        <taxon>Bacteria</taxon>
        <taxon>Pseudomonadati</taxon>
        <taxon>Pseudomonadota</taxon>
        <taxon>Alphaproteobacteria</taxon>
        <taxon>Hyphomicrobiales</taxon>
        <taxon>Rhizobiaceae</taxon>
        <taxon>Rhizobium/Agrobacterium group</taxon>
        <taxon>Rhizobium</taxon>
    </lineage>
</organism>